<sequence>MIAVITQPQGSGQRVDAVERLARVVVAAVQIGDGGLAVEAVRRTQAVEVQTAFEFGAFEGGVPDVVGLEREFAVAGCDGVLVDEVAVLVC</sequence>
<name>F3G5U4_PSESJ</name>
<protein>
    <submittedName>
        <fullName evidence="1">Uncharacterized protein</fullName>
    </submittedName>
</protein>
<dbReference type="EMBL" id="AEAI01000425">
    <property type="protein sequence ID" value="EGH42444.1"/>
    <property type="molecule type" value="Genomic_DNA"/>
</dbReference>
<dbReference type="AlphaFoldDB" id="F3G5U4"/>
<proteinExistence type="predicted"/>
<dbReference type="Proteomes" id="UP000004986">
    <property type="component" value="Unassembled WGS sequence"/>
</dbReference>
<accession>F3G5U4</accession>
<keyword evidence="2" id="KW-1185">Reference proteome</keyword>
<organism evidence="1 2">
    <name type="scientific">Pseudomonas syringae pv. pisi str. 1704B</name>
    <dbReference type="NCBI Taxonomy" id="629263"/>
    <lineage>
        <taxon>Bacteria</taxon>
        <taxon>Pseudomonadati</taxon>
        <taxon>Pseudomonadota</taxon>
        <taxon>Gammaproteobacteria</taxon>
        <taxon>Pseudomonadales</taxon>
        <taxon>Pseudomonadaceae</taxon>
        <taxon>Pseudomonas</taxon>
        <taxon>Pseudomonas syringae</taxon>
    </lineage>
</organism>
<comment type="caution">
    <text evidence="1">The sequence shown here is derived from an EMBL/GenBank/DDBJ whole genome shotgun (WGS) entry which is preliminary data.</text>
</comment>
<gene>
    <name evidence="1" type="ORF">PSYPI_08495</name>
</gene>
<dbReference type="HOGENOM" id="CLU_2438543_0_0_6"/>
<evidence type="ECO:0000313" key="1">
    <source>
        <dbReference type="EMBL" id="EGH42444.1"/>
    </source>
</evidence>
<evidence type="ECO:0000313" key="2">
    <source>
        <dbReference type="Proteomes" id="UP000004986"/>
    </source>
</evidence>
<reference evidence="1 2" key="1">
    <citation type="journal article" date="2011" name="PLoS Pathog.">
        <title>Dynamic evolution of pathogenicity revealed by sequencing and comparative genomics of 19 Pseudomonas syringae isolates.</title>
        <authorList>
            <person name="Baltrus D.A."/>
            <person name="Nishimura M.T."/>
            <person name="Romanchuk A."/>
            <person name="Chang J.H."/>
            <person name="Mukhtar M.S."/>
            <person name="Cherkis K."/>
            <person name="Roach J."/>
            <person name="Grant S.R."/>
            <person name="Jones C.D."/>
            <person name="Dangl J.L."/>
        </authorList>
    </citation>
    <scope>NUCLEOTIDE SEQUENCE [LARGE SCALE GENOMIC DNA]</scope>
    <source>
        <strain evidence="1 2">1704B</strain>
    </source>
</reference>
<dbReference type="BioCyc" id="PSYR629263:G11X0-1555-MONOMER"/>